<comment type="caution">
    <text evidence="2">The sequence shown here is derived from an EMBL/GenBank/DDBJ whole genome shotgun (WGS) entry which is preliminary data.</text>
</comment>
<keyword evidence="3" id="KW-1185">Reference proteome</keyword>
<dbReference type="EMBL" id="BMRG01000015">
    <property type="protein sequence ID" value="GGP74917.1"/>
    <property type="molecule type" value="Genomic_DNA"/>
</dbReference>
<reference evidence="2" key="1">
    <citation type="journal article" date="2014" name="Int. J. Syst. Evol. Microbiol.">
        <title>Complete genome sequence of Corynebacterium casei LMG S-19264T (=DSM 44701T), isolated from a smear-ripened cheese.</title>
        <authorList>
            <consortium name="US DOE Joint Genome Institute (JGI-PGF)"/>
            <person name="Walter F."/>
            <person name="Albersmeier A."/>
            <person name="Kalinowski J."/>
            <person name="Ruckert C."/>
        </authorList>
    </citation>
    <scope>NUCLEOTIDE SEQUENCE</scope>
    <source>
        <strain evidence="2">JCM 3313</strain>
    </source>
</reference>
<dbReference type="RefSeq" id="WP_189226262.1">
    <property type="nucleotide sequence ID" value="NZ_BMRG01000015.1"/>
</dbReference>
<evidence type="ECO:0000313" key="2">
    <source>
        <dbReference type="EMBL" id="GGP74917.1"/>
    </source>
</evidence>
<protein>
    <submittedName>
        <fullName evidence="2">Uncharacterized protein</fullName>
    </submittedName>
</protein>
<reference evidence="2" key="2">
    <citation type="submission" date="2020-09" db="EMBL/GenBank/DDBJ databases">
        <authorList>
            <person name="Sun Q."/>
            <person name="Ohkuma M."/>
        </authorList>
    </citation>
    <scope>NUCLEOTIDE SEQUENCE</scope>
    <source>
        <strain evidence="2">JCM 3313</strain>
    </source>
</reference>
<keyword evidence="1" id="KW-1133">Transmembrane helix</keyword>
<feature type="transmembrane region" description="Helical" evidence="1">
    <location>
        <begin position="74"/>
        <end position="93"/>
    </location>
</feature>
<feature type="transmembrane region" description="Helical" evidence="1">
    <location>
        <begin position="99"/>
        <end position="118"/>
    </location>
</feature>
<evidence type="ECO:0000313" key="3">
    <source>
        <dbReference type="Proteomes" id="UP000639606"/>
    </source>
</evidence>
<accession>A0A918AQW5</accession>
<organism evidence="2 3">
    <name type="scientific">Saccharothrix coeruleofusca</name>
    <dbReference type="NCBI Taxonomy" id="33919"/>
    <lineage>
        <taxon>Bacteria</taxon>
        <taxon>Bacillati</taxon>
        <taxon>Actinomycetota</taxon>
        <taxon>Actinomycetes</taxon>
        <taxon>Pseudonocardiales</taxon>
        <taxon>Pseudonocardiaceae</taxon>
        <taxon>Saccharothrix</taxon>
    </lineage>
</organism>
<dbReference type="Proteomes" id="UP000639606">
    <property type="component" value="Unassembled WGS sequence"/>
</dbReference>
<sequence>MIDSLALALTVAALVAAAWALLLVALNKPLALDTKLTLGIAGLTLLLEAGLLVQAVIGIVRLVGTDRELSGATFVGYLLAPVVVLPLAGLWAVAERSRWGASVLAVGLLSVPVMIVRLQQIWAGHA</sequence>
<keyword evidence="1" id="KW-0472">Membrane</keyword>
<dbReference type="AlphaFoldDB" id="A0A918AQW5"/>
<proteinExistence type="predicted"/>
<gene>
    <name evidence="2" type="ORF">GCM10010185_55500</name>
</gene>
<evidence type="ECO:0000256" key="1">
    <source>
        <dbReference type="SAM" id="Phobius"/>
    </source>
</evidence>
<feature type="transmembrane region" description="Helical" evidence="1">
    <location>
        <begin position="36"/>
        <end position="62"/>
    </location>
</feature>
<name>A0A918AQW5_9PSEU</name>
<keyword evidence="1" id="KW-0812">Transmembrane</keyword>